<name>A0A9P7Y187_9FUNG</name>
<evidence type="ECO:0000256" key="4">
    <source>
        <dbReference type="ARBA" id="ARBA00022801"/>
    </source>
</evidence>
<evidence type="ECO:0000256" key="5">
    <source>
        <dbReference type="ARBA" id="ARBA00023277"/>
    </source>
</evidence>
<reference evidence="7" key="1">
    <citation type="submission" date="2021-06" db="EMBL/GenBank/DDBJ databases">
        <title>Genome Sequence of Mortierella hyaline Strain SCG-10, a Cold-Adapted, Nitrate-Reducing Fungus Isolated from Soil in Minnesota, USA.</title>
        <authorList>
            <person name="Aldossari N."/>
        </authorList>
    </citation>
    <scope>NUCLEOTIDE SEQUENCE</scope>
    <source>
        <strain evidence="7">SCG-10</strain>
    </source>
</reference>
<dbReference type="GO" id="GO:0046872">
    <property type="term" value="F:metal ion binding"/>
    <property type="evidence" value="ECO:0007669"/>
    <property type="project" value="UniProtKB-KW"/>
</dbReference>
<evidence type="ECO:0000259" key="6">
    <source>
        <dbReference type="PROSITE" id="PS51677"/>
    </source>
</evidence>
<organism evidence="7 9">
    <name type="scientific">Linnemannia hyalina</name>
    <dbReference type="NCBI Taxonomy" id="64524"/>
    <lineage>
        <taxon>Eukaryota</taxon>
        <taxon>Fungi</taxon>
        <taxon>Fungi incertae sedis</taxon>
        <taxon>Mucoromycota</taxon>
        <taxon>Mortierellomycotina</taxon>
        <taxon>Mortierellomycetes</taxon>
        <taxon>Mortierellales</taxon>
        <taxon>Mortierellaceae</taxon>
        <taxon>Linnemannia</taxon>
    </lineage>
</organism>
<evidence type="ECO:0000313" key="9">
    <source>
        <dbReference type="Proteomes" id="UP000707451"/>
    </source>
</evidence>
<gene>
    <name evidence="7" type="primary">D25_6</name>
    <name evidence="8" type="synonym">D25_7</name>
    <name evidence="7" type="ORF">KI688_010533</name>
    <name evidence="8" type="ORF">KI688_010535</name>
</gene>
<keyword evidence="2" id="KW-0479">Metal-binding</keyword>
<dbReference type="GO" id="GO:0005975">
    <property type="term" value="P:carbohydrate metabolic process"/>
    <property type="evidence" value="ECO:0007669"/>
    <property type="project" value="InterPro"/>
</dbReference>
<dbReference type="EMBL" id="JAHRHY010000005">
    <property type="protein sequence ID" value="KAG9069631.1"/>
    <property type="molecule type" value="Genomic_DNA"/>
</dbReference>
<dbReference type="Pfam" id="PF01522">
    <property type="entry name" value="Polysacc_deac_1"/>
    <property type="match status" value="1"/>
</dbReference>
<proteinExistence type="predicted"/>
<comment type="caution">
    <text evidence="7">The sequence shown here is derived from an EMBL/GenBank/DDBJ whole genome shotgun (WGS) entry which is preliminary data.</text>
</comment>
<evidence type="ECO:0000256" key="1">
    <source>
        <dbReference type="ARBA" id="ARBA00001941"/>
    </source>
</evidence>
<dbReference type="InterPro" id="IPR002509">
    <property type="entry name" value="NODB_dom"/>
</dbReference>
<keyword evidence="4" id="KW-0378">Hydrolase</keyword>
<evidence type="ECO:0000256" key="2">
    <source>
        <dbReference type="ARBA" id="ARBA00022723"/>
    </source>
</evidence>
<dbReference type="OrthoDB" id="2125469at2759"/>
<keyword evidence="5" id="KW-0119">Carbohydrate metabolism</keyword>
<evidence type="ECO:0000313" key="7">
    <source>
        <dbReference type="EMBL" id="KAG9069629.1"/>
    </source>
</evidence>
<dbReference type="PANTHER" id="PTHR46471:SF2">
    <property type="entry name" value="CHITIN DEACETYLASE-RELATED"/>
    <property type="match status" value="1"/>
</dbReference>
<dbReference type="Proteomes" id="UP000707451">
    <property type="component" value="Unassembled WGS sequence"/>
</dbReference>
<protein>
    <submittedName>
        <fullName evidence="7">Carbohydrate esterase 4 protein</fullName>
    </submittedName>
</protein>
<dbReference type="PANTHER" id="PTHR46471">
    <property type="entry name" value="CHITIN DEACETYLASE"/>
    <property type="match status" value="1"/>
</dbReference>
<dbReference type="GO" id="GO:0016810">
    <property type="term" value="F:hydrolase activity, acting on carbon-nitrogen (but not peptide) bonds"/>
    <property type="evidence" value="ECO:0007669"/>
    <property type="project" value="InterPro"/>
</dbReference>
<evidence type="ECO:0000313" key="8">
    <source>
        <dbReference type="EMBL" id="KAG9069631.1"/>
    </source>
</evidence>
<sequence length="123" mass="13543">MNDIVKTLNNATAKGTFFVNGDNYDCIYSGGSIARLKNAYNNGHQIASHTWSHSDLTTLSKDQINNEMSLVEQAIKRITGATPAFMRPPYGAYNNLVLEVAGALENKVVYWDFDSGDSTGEFE</sequence>
<dbReference type="Gene3D" id="3.20.20.370">
    <property type="entry name" value="Glycoside hydrolase/deacetylase"/>
    <property type="match status" value="1"/>
</dbReference>
<feature type="domain" description="NodB homology" evidence="6">
    <location>
        <begin position="1"/>
        <end position="123"/>
    </location>
</feature>
<dbReference type="SUPFAM" id="SSF88713">
    <property type="entry name" value="Glycoside hydrolase/deacetylase"/>
    <property type="match status" value="1"/>
</dbReference>
<keyword evidence="3" id="KW-0732">Signal</keyword>
<evidence type="ECO:0000256" key="3">
    <source>
        <dbReference type="ARBA" id="ARBA00022729"/>
    </source>
</evidence>
<dbReference type="AlphaFoldDB" id="A0A9P7Y187"/>
<comment type="cofactor">
    <cofactor evidence="1">
        <name>Co(2+)</name>
        <dbReference type="ChEBI" id="CHEBI:48828"/>
    </cofactor>
</comment>
<dbReference type="PROSITE" id="PS51677">
    <property type="entry name" value="NODB"/>
    <property type="match status" value="1"/>
</dbReference>
<dbReference type="InterPro" id="IPR011330">
    <property type="entry name" value="Glyco_hydro/deAcase_b/a-brl"/>
</dbReference>
<keyword evidence="9" id="KW-1185">Reference proteome</keyword>
<dbReference type="EMBL" id="JAHRHY010000005">
    <property type="protein sequence ID" value="KAG9069629.1"/>
    <property type="molecule type" value="Genomic_DNA"/>
</dbReference>
<accession>A0A9P7Y187</accession>